<dbReference type="OMA" id="GDMFQVE"/>
<dbReference type="SUPFAM" id="SSF55174">
    <property type="entry name" value="Alpha-L RNA-binding motif"/>
    <property type="match status" value="1"/>
</dbReference>
<evidence type="ECO:0000313" key="13">
    <source>
        <dbReference type="EMBL" id="ETS83227.1"/>
    </source>
</evidence>
<feature type="compositionally biased region" description="Basic and acidic residues" evidence="11">
    <location>
        <begin position="89"/>
        <end position="105"/>
    </location>
</feature>
<dbReference type="SMART" id="SM00363">
    <property type="entry name" value="S4"/>
    <property type="match status" value="1"/>
</dbReference>
<name>W3XCU7_PESFW</name>
<organism evidence="13 14">
    <name type="scientific">Pestalotiopsis fici (strain W106-1 / CGMCC3.15140)</name>
    <dbReference type="NCBI Taxonomy" id="1229662"/>
    <lineage>
        <taxon>Eukaryota</taxon>
        <taxon>Fungi</taxon>
        <taxon>Dikarya</taxon>
        <taxon>Ascomycota</taxon>
        <taxon>Pezizomycotina</taxon>
        <taxon>Sordariomycetes</taxon>
        <taxon>Xylariomycetidae</taxon>
        <taxon>Amphisphaeriales</taxon>
        <taxon>Sporocadaceae</taxon>
        <taxon>Pestalotiopsis</taxon>
    </lineage>
</organism>
<feature type="region of interest" description="Disordered" evidence="11">
    <location>
        <begin position="310"/>
        <end position="332"/>
    </location>
</feature>
<comment type="function">
    <text evidence="8">Component of the mitochondrial ribosome (mitoribosome), a dedicated translation machinery responsible for the synthesis of mitochondrial genome-encoded proteins, including at least some of the essential transmembrane subunits of the mitochondrial respiratory chain. The mitoribosomes are attached to the mitochondrial inner membrane and translation products are cotranslationally integrated into the membrane.</text>
</comment>
<feature type="region of interest" description="Disordered" evidence="11">
    <location>
        <begin position="89"/>
        <end position="111"/>
    </location>
</feature>
<keyword evidence="6" id="KW-0496">Mitochondrion</keyword>
<dbReference type="OrthoDB" id="3356781at2759"/>
<evidence type="ECO:0000256" key="1">
    <source>
        <dbReference type="ARBA" id="ARBA00004173"/>
    </source>
</evidence>
<dbReference type="GO" id="GO:0042274">
    <property type="term" value="P:ribosomal small subunit biogenesis"/>
    <property type="evidence" value="ECO:0007669"/>
    <property type="project" value="TreeGrafter"/>
</dbReference>
<dbReference type="Proteomes" id="UP000030651">
    <property type="component" value="Unassembled WGS sequence"/>
</dbReference>
<evidence type="ECO:0000313" key="14">
    <source>
        <dbReference type="Proteomes" id="UP000030651"/>
    </source>
</evidence>
<dbReference type="KEGG" id="pfy:PFICI_05103"/>
<dbReference type="Pfam" id="PF01479">
    <property type="entry name" value="S4"/>
    <property type="match status" value="1"/>
</dbReference>
<dbReference type="InParanoid" id="W3XCU7"/>
<dbReference type="InterPro" id="IPR036986">
    <property type="entry name" value="S4_RNA-bd_sf"/>
</dbReference>
<keyword evidence="7" id="KW-0687">Ribonucleoprotein</keyword>
<evidence type="ECO:0000256" key="10">
    <source>
        <dbReference type="PROSITE-ProRule" id="PRU00182"/>
    </source>
</evidence>
<dbReference type="CDD" id="cd00165">
    <property type="entry name" value="S4"/>
    <property type="match status" value="1"/>
</dbReference>
<dbReference type="FunFam" id="3.10.290.10:FF:000025">
    <property type="entry name" value="30S ribosomal subunit S4"/>
    <property type="match status" value="1"/>
</dbReference>
<evidence type="ECO:0000259" key="12">
    <source>
        <dbReference type="SMART" id="SM00363"/>
    </source>
</evidence>
<dbReference type="PANTHER" id="PTHR11831">
    <property type="entry name" value="30S 40S RIBOSOMAL PROTEIN"/>
    <property type="match status" value="1"/>
</dbReference>
<dbReference type="HOGENOM" id="CLU_026386_1_0_1"/>
<keyword evidence="14" id="KW-1185">Reference proteome</keyword>
<keyword evidence="5" id="KW-0689">Ribosomal protein</keyword>
<evidence type="ECO:0000256" key="3">
    <source>
        <dbReference type="ARBA" id="ARBA00022730"/>
    </source>
</evidence>
<evidence type="ECO:0000256" key="8">
    <source>
        <dbReference type="ARBA" id="ARBA00037226"/>
    </source>
</evidence>
<keyword evidence="4 10" id="KW-0694">RNA-binding</keyword>
<comment type="subcellular location">
    <subcellularLocation>
        <location evidence="1">Mitochondrion</location>
    </subcellularLocation>
</comment>
<dbReference type="GeneID" id="19270116"/>
<evidence type="ECO:0000256" key="6">
    <source>
        <dbReference type="ARBA" id="ARBA00023128"/>
    </source>
</evidence>
<evidence type="ECO:0000256" key="4">
    <source>
        <dbReference type="ARBA" id="ARBA00022884"/>
    </source>
</evidence>
<dbReference type="GO" id="GO:0019843">
    <property type="term" value="F:rRNA binding"/>
    <property type="evidence" value="ECO:0007669"/>
    <property type="project" value="UniProtKB-KW"/>
</dbReference>
<dbReference type="EMBL" id="KI912111">
    <property type="protein sequence ID" value="ETS83227.1"/>
    <property type="molecule type" value="Genomic_DNA"/>
</dbReference>
<comment type="similarity">
    <text evidence="2">Belongs to the universal ribosomal protein uS4 family.</text>
</comment>
<feature type="compositionally biased region" description="Acidic residues" evidence="11">
    <location>
        <begin position="208"/>
        <end position="227"/>
    </location>
</feature>
<evidence type="ECO:0000256" key="2">
    <source>
        <dbReference type="ARBA" id="ARBA00007465"/>
    </source>
</evidence>
<feature type="compositionally biased region" description="Low complexity" evidence="11">
    <location>
        <begin position="310"/>
        <end position="326"/>
    </location>
</feature>
<dbReference type="GO" id="GO:0005763">
    <property type="term" value="C:mitochondrial small ribosomal subunit"/>
    <property type="evidence" value="ECO:0007669"/>
    <property type="project" value="EnsemblFungi"/>
</dbReference>
<accession>W3XCU7</accession>
<dbReference type="STRING" id="1229662.W3XCU7"/>
<sequence>MAKGQRLHVLRRAKLRQSWNKYNLYNLWKLKDPKIGSYDAETFFQQKWRAKGMLRAYHGEHMKERDWSRMFNRRLLSVADMDPRYMAEHDGSEKAAGRGSGKDKPPNWNAVEVKPNKITPYMNMAFAPMERRLDIAIFRAMFASSARQARQFVIHGAVKVNGKKMPFPAYKLNPGDMFQVEPEKVLYATGRPKKVSGGPTKTPSSQEAVEEEGADTEEAAPAEEGESTEPAATEAAEDAGNVDRKAITRLVKQAKHVLETEKMGVAKKRAVRSFIKQARKIQADTKSDASPIDVARRLNEMMSELKLNEAAAEPTDAEDTAAAAEGQGKKAKPAALDLLTSDELKTLAQKMKEEQDNPYDPEKPYATPWRPKDFMSPFAFIPQYLEVDHKICSAVYLRHPVARQGFAEVPTPFGYGINQLAYTWYLRRR</sequence>
<dbReference type="InterPro" id="IPR022801">
    <property type="entry name" value="Ribosomal_uS4"/>
</dbReference>
<evidence type="ECO:0000256" key="7">
    <source>
        <dbReference type="ARBA" id="ARBA00023274"/>
    </source>
</evidence>
<evidence type="ECO:0000256" key="9">
    <source>
        <dbReference type="ARBA" id="ARBA00071419"/>
    </source>
</evidence>
<keyword evidence="3 10" id="KW-0699">rRNA-binding</keyword>
<dbReference type="RefSeq" id="XP_007831875.1">
    <property type="nucleotide sequence ID" value="XM_007833684.1"/>
</dbReference>
<dbReference type="eggNOG" id="ENOG502QTS9">
    <property type="taxonomic scope" value="Eukaryota"/>
</dbReference>
<evidence type="ECO:0000256" key="5">
    <source>
        <dbReference type="ARBA" id="ARBA00022980"/>
    </source>
</evidence>
<dbReference type="Gene3D" id="3.10.290.10">
    <property type="entry name" value="RNA-binding S4 domain"/>
    <property type="match status" value="1"/>
</dbReference>
<feature type="domain" description="RNA-binding S4" evidence="12">
    <location>
        <begin position="131"/>
        <end position="191"/>
    </location>
</feature>
<dbReference type="FunCoup" id="W3XCU7">
    <property type="interactions" value="106"/>
</dbReference>
<reference evidence="14" key="1">
    <citation type="journal article" date="2015" name="BMC Genomics">
        <title>Genomic and transcriptomic analysis of the endophytic fungus Pestalotiopsis fici reveals its lifestyle and high potential for synthesis of natural products.</title>
        <authorList>
            <person name="Wang X."/>
            <person name="Zhang X."/>
            <person name="Liu L."/>
            <person name="Xiang M."/>
            <person name="Wang W."/>
            <person name="Sun X."/>
            <person name="Che Y."/>
            <person name="Guo L."/>
            <person name="Liu G."/>
            <person name="Guo L."/>
            <person name="Wang C."/>
            <person name="Yin W.B."/>
            <person name="Stadler M."/>
            <person name="Zhang X."/>
            <person name="Liu X."/>
        </authorList>
    </citation>
    <scope>NUCLEOTIDE SEQUENCE [LARGE SCALE GENOMIC DNA]</scope>
    <source>
        <strain evidence="14">W106-1 / CGMCC3.15140</strain>
    </source>
</reference>
<dbReference type="PANTHER" id="PTHR11831:SF4">
    <property type="entry name" value="SMALL RIBOSOMAL SUBUNIT PROTEIN US4M"/>
    <property type="match status" value="1"/>
</dbReference>
<dbReference type="PROSITE" id="PS50889">
    <property type="entry name" value="S4"/>
    <property type="match status" value="1"/>
</dbReference>
<dbReference type="InterPro" id="IPR002942">
    <property type="entry name" value="S4_RNA-bd"/>
</dbReference>
<dbReference type="GO" id="GO:0003735">
    <property type="term" value="F:structural constituent of ribosome"/>
    <property type="evidence" value="ECO:0007669"/>
    <property type="project" value="EnsemblFungi"/>
</dbReference>
<gene>
    <name evidence="13" type="ORF">PFICI_05103</name>
</gene>
<proteinExistence type="inferred from homology"/>
<dbReference type="PROSITE" id="PS00632">
    <property type="entry name" value="RIBOSOMAL_S4"/>
    <property type="match status" value="1"/>
</dbReference>
<dbReference type="AlphaFoldDB" id="W3XCU7"/>
<dbReference type="InterPro" id="IPR018079">
    <property type="entry name" value="Ribosomal_uS4_CS"/>
</dbReference>
<evidence type="ECO:0000256" key="11">
    <source>
        <dbReference type="SAM" id="MobiDB-lite"/>
    </source>
</evidence>
<protein>
    <recommendedName>
        <fullName evidence="9">Small ribosomal subunit protein uS4m</fullName>
    </recommendedName>
</protein>
<feature type="region of interest" description="Disordered" evidence="11">
    <location>
        <begin position="189"/>
        <end position="243"/>
    </location>
</feature>